<evidence type="ECO:0000259" key="8">
    <source>
        <dbReference type="Pfam" id="PF07833"/>
    </source>
</evidence>
<evidence type="ECO:0000256" key="6">
    <source>
        <dbReference type="ARBA" id="ARBA00023316"/>
    </source>
</evidence>
<evidence type="ECO:0000313" key="10">
    <source>
        <dbReference type="Proteomes" id="UP000184038"/>
    </source>
</evidence>
<evidence type="ECO:0000313" key="9">
    <source>
        <dbReference type="EMBL" id="SHM84559.1"/>
    </source>
</evidence>
<dbReference type="PANTHER" id="PTHR30518:SF2">
    <property type="entry name" value="ENDOLYTIC MUREIN TRANSGLYCOSYLASE"/>
    <property type="match status" value="1"/>
</dbReference>
<dbReference type="HAMAP" id="MF_02065">
    <property type="entry name" value="MltG"/>
    <property type="match status" value="1"/>
</dbReference>
<dbReference type="Pfam" id="PF07833">
    <property type="entry name" value="Cu_amine_oxidN1"/>
    <property type="match status" value="1"/>
</dbReference>
<organism evidence="9 10">
    <name type="scientific">Anaerosporobacter mobilis DSM 15930</name>
    <dbReference type="NCBI Taxonomy" id="1120996"/>
    <lineage>
        <taxon>Bacteria</taxon>
        <taxon>Bacillati</taxon>
        <taxon>Bacillota</taxon>
        <taxon>Clostridia</taxon>
        <taxon>Lachnospirales</taxon>
        <taxon>Lachnospiraceae</taxon>
        <taxon>Anaerosporobacter</taxon>
    </lineage>
</organism>
<dbReference type="AlphaFoldDB" id="A0A1M7M2Z3"/>
<dbReference type="GO" id="GO:0071555">
    <property type="term" value="P:cell wall organization"/>
    <property type="evidence" value="ECO:0007669"/>
    <property type="project" value="UniProtKB-KW"/>
</dbReference>
<name>A0A1M7M2Z3_9FIRM</name>
<keyword evidence="2 7" id="KW-0812">Transmembrane</keyword>
<dbReference type="GO" id="GO:0008932">
    <property type="term" value="F:lytic endotransglycosylase activity"/>
    <property type="evidence" value="ECO:0007669"/>
    <property type="project" value="UniProtKB-UniRule"/>
</dbReference>
<dbReference type="OrthoDB" id="9814591at2"/>
<dbReference type="EC" id="4.2.2.29" evidence="7"/>
<keyword evidence="6 7" id="KW-0961">Cell wall biogenesis/degradation</keyword>
<proteinExistence type="inferred from homology"/>
<dbReference type="NCBIfam" id="TIGR00247">
    <property type="entry name" value="endolytic transglycosylase MltG"/>
    <property type="match status" value="1"/>
</dbReference>
<evidence type="ECO:0000256" key="7">
    <source>
        <dbReference type="HAMAP-Rule" id="MF_02065"/>
    </source>
</evidence>
<dbReference type="GO" id="GO:0005886">
    <property type="term" value="C:plasma membrane"/>
    <property type="evidence" value="ECO:0007669"/>
    <property type="project" value="UniProtKB-UniRule"/>
</dbReference>
<keyword evidence="5 7" id="KW-0456">Lyase</keyword>
<keyword evidence="1 7" id="KW-1003">Cell membrane</keyword>
<sequence length="449" mass="50734">MKNSKYARLTISILMIVIILSCNLLNRSLTNVEASSAGKYGVLIADAKGKYTFFDWNSEQGTQRIIKKSSNIMLPLRRTCSNLTNIEYSYDFTTNKATVTNTKNGKKIIFTKDSKTAYTYASKKAKAKKVTLKYKMYLDKDSNAAMVEASALSYVLSAKSGYKLYSSDTALKDAGYSVKQYAGVIVLNPYKKVSTLPAATKVKYISEKIASNVKKVTIPEGYSVAQVFELLVEKGVCASVDALFAASEEIDYSASKSISSQLLKENRCFTLEGYLYPDTYEFYGNSEPSDVLKKIVANTDKKYTEEYYTRAEELGYTLDEIITIASIIEKETGKDAERAKIGSVLYNRLEIGMRLQCDCTIYYIERYVKPYITGDINRYNDYYNTRKCKALPDGPIANPGKKAIQAALYPAETEYYYFCSDKEGEYHYFKTYEEQKDFLNSIETSDSKQ</sequence>
<accession>A0A1M7M2Z3</accession>
<gene>
    <name evidence="7" type="primary">mltG</name>
    <name evidence="9" type="ORF">SAMN02746066_03554</name>
</gene>
<keyword evidence="4 7" id="KW-0472">Membrane</keyword>
<comment type="catalytic activity">
    <reaction evidence="7">
        <text>a peptidoglycan chain = a peptidoglycan chain with N-acetyl-1,6-anhydromuramyl-[peptide] at the reducing end + a peptidoglycan chain with N-acetylglucosamine at the non-reducing end.</text>
        <dbReference type="EC" id="4.2.2.29"/>
    </reaction>
</comment>
<feature type="site" description="Important for catalytic activity" evidence="7">
    <location>
        <position position="331"/>
    </location>
</feature>
<keyword evidence="3 7" id="KW-1133">Transmembrane helix</keyword>
<dbReference type="Pfam" id="PF02618">
    <property type="entry name" value="YceG"/>
    <property type="match status" value="1"/>
</dbReference>
<evidence type="ECO:0000256" key="3">
    <source>
        <dbReference type="ARBA" id="ARBA00022989"/>
    </source>
</evidence>
<evidence type="ECO:0000256" key="5">
    <source>
        <dbReference type="ARBA" id="ARBA00023239"/>
    </source>
</evidence>
<comment type="function">
    <text evidence="7">Functions as a peptidoglycan terminase that cleaves nascent peptidoglycan strands endolytically to terminate their elongation.</text>
</comment>
<dbReference type="InterPro" id="IPR003770">
    <property type="entry name" value="MLTG-like"/>
</dbReference>
<keyword evidence="10" id="KW-1185">Reference proteome</keyword>
<evidence type="ECO:0000256" key="2">
    <source>
        <dbReference type="ARBA" id="ARBA00022692"/>
    </source>
</evidence>
<dbReference type="Proteomes" id="UP000184038">
    <property type="component" value="Unassembled WGS sequence"/>
</dbReference>
<dbReference type="PROSITE" id="PS51257">
    <property type="entry name" value="PROKAR_LIPOPROTEIN"/>
    <property type="match status" value="1"/>
</dbReference>
<evidence type="ECO:0000256" key="4">
    <source>
        <dbReference type="ARBA" id="ARBA00023136"/>
    </source>
</evidence>
<dbReference type="GO" id="GO:0009252">
    <property type="term" value="P:peptidoglycan biosynthetic process"/>
    <property type="evidence" value="ECO:0007669"/>
    <property type="project" value="UniProtKB-UniRule"/>
</dbReference>
<protein>
    <recommendedName>
        <fullName evidence="7">Endolytic murein transglycosylase</fullName>
        <ecNumber evidence="7">4.2.2.29</ecNumber>
    </recommendedName>
    <alternativeName>
        <fullName evidence="7">Peptidoglycan lytic transglycosylase</fullName>
    </alternativeName>
    <alternativeName>
        <fullName evidence="7">Peptidoglycan polymerization terminase</fullName>
    </alternativeName>
</protein>
<dbReference type="PANTHER" id="PTHR30518">
    <property type="entry name" value="ENDOLYTIC MUREIN TRANSGLYCOSYLASE"/>
    <property type="match status" value="1"/>
</dbReference>
<dbReference type="RefSeq" id="WP_073289750.1">
    <property type="nucleotide sequence ID" value="NZ_FRCP01000019.1"/>
</dbReference>
<dbReference type="STRING" id="1120996.SAMN02746066_03554"/>
<feature type="domain" description="Copper amine oxidase-like N-terminal" evidence="8">
    <location>
        <begin position="66"/>
        <end position="159"/>
    </location>
</feature>
<dbReference type="InterPro" id="IPR012854">
    <property type="entry name" value="Cu_amine_oxidase-like_N"/>
</dbReference>
<evidence type="ECO:0000256" key="1">
    <source>
        <dbReference type="ARBA" id="ARBA00022475"/>
    </source>
</evidence>
<comment type="similarity">
    <text evidence="7">Belongs to the transglycosylase MltG family.</text>
</comment>
<dbReference type="EMBL" id="FRCP01000019">
    <property type="protein sequence ID" value="SHM84559.1"/>
    <property type="molecule type" value="Genomic_DNA"/>
</dbReference>
<reference evidence="9 10" key="1">
    <citation type="submission" date="2016-11" db="EMBL/GenBank/DDBJ databases">
        <authorList>
            <person name="Jaros S."/>
            <person name="Januszkiewicz K."/>
            <person name="Wedrychowicz H."/>
        </authorList>
    </citation>
    <scope>NUCLEOTIDE SEQUENCE [LARGE SCALE GENOMIC DNA]</scope>
    <source>
        <strain evidence="9 10">DSM 15930</strain>
    </source>
</reference>